<dbReference type="PRINTS" id="PR00081">
    <property type="entry name" value="GDHRDH"/>
</dbReference>
<dbReference type="Gene3D" id="3.40.50.720">
    <property type="entry name" value="NAD(P)-binding Rossmann-like Domain"/>
    <property type="match status" value="1"/>
</dbReference>
<dbReference type="PRINTS" id="PR00080">
    <property type="entry name" value="SDRFAMILY"/>
</dbReference>
<gene>
    <name evidence="2" type="ORF">J4709_08150</name>
</gene>
<name>A0ABS3RLH4_9ACTN</name>
<dbReference type="SUPFAM" id="SSF51735">
    <property type="entry name" value="NAD(P)-binding Rossmann-fold domains"/>
    <property type="match status" value="1"/>
</dbReference>
<dbReference type="Proteomes" id="UP000680206">
    <property type="component" value="Unassembled WGS sequence"/>
</dbReference>
<reference evidence="2 3" key="1">
    <citation type="submission" date="2021-03" db="EMBL/GenBank/DDBJ databases">
        <title>Actinomadura violae sp. nov., isolated from lichen in Thailand.</title>
        <authorList>
            <person name="Kanchanasin P."/>
            <person name="Saeng-In P."/>
            <person name="Phongsopitanun W."/>
            <person name="Yuki M."/>
            <person name="Kudo T."/>
            <person name="Ohkuma M."/>
            <person name="Tanasupawat S."/>
        </authorList>
    </citation>
    <scope>NUCLEOTIDE SEQUENCE [LARGE SCALE GENOMIC DNA]</scope>
    <source>
        <strain evidence="2 3">LCR2-06</strain>
    </source>
</reference>
<dbReference type="InterPro" id="IPR050259">
    <property type="entry name" value="SDR"/>
</dbReference>
<dbReference type="PROSITE" id="PS00061">
    <property type="entry name" value="ADH_SHORT"/>
    <property type="match status" value="1"/>
</dbReference>
<comment type="similarity">
    <text evidence="1">Belongs to the short-chain dehydrogenases/reductases (SDR) family.</text>
</comment>
<sequence>MLTRMGFDAGSCAVVTGAGSGIGRAVALGAAELGVDVAAWDVDDRALSGLAEEAARLAGEVLPVRADASDPAAVAAALDRTLAWRTPGLLVNNAGPPSQVPRPFTDGIVGVLGIVELVTSAWLDRVRERAAAVVNVASVAGNAIGGGVDWYAAGKAGVAGYTRHLAAAAPYGVRANAVAPGLVETPRMKDFLVSDTGRRMVARTPRGAVVRPGEVAAPVLFLLSPLAAAITGQVVAVDAGMTVTA</sequence>
<dbReference type="Pfam" id="PF13561">
    <property type="entry name" value="adh_short_C2"/>
    <property type="match status" value="1"/>
</dbReference>
<dbReference type="InterPro" id="IPR020904">
    <property type="entry name" value="Sc_DH/Rdtase_CS"/>
</dbReference>
<accession>A0ABS3RLH4</accession>
<keyword evidence="3" id="KW-1185">Reference proteome</keyword>
<organism evidence="2 3">
    <name type="scientific">Actinomadura violacea</name>
    <dbReference type="NCBI Taxonomy" id="2819934"/>
    <lineage>
        <taxon>Bacteria</taxon>
        <taxon>Bacillati</taxon>
        <taxon>Actinomycetota</taxon>
        <taxon>Actinomycetes</taxon>
        <taxon>Streptosporangiales</taxon>
        <taxon>Thermomonosporaceae</taxon>
        <taxon>Actinomadura</taxon>
    </lineage>
</organism>
<dbReference type="EMBL" id="JAGEPF010000005">
    <property type="protein sequence ID" value="MBO2457541.1"/>
    <property type="molecule type" value="Genomic_DNA"/>
</dbReference>
<proteinExistence type="inferred from homology"/>
<evidence type="ECO:0000256" key="1">
    <source>
        <dbReference type="ARBA" id="ARBA00006484"/>
    </source>
</evidence>
<evidence type="ECO:0000313" key="3">
    <source>
        <dbReference type="Proteomes" id="UP000680206"/>
    </source>
</evidence>
<dbReference type="PANTHER" id="PTHR42879">
    <property type="entry name" value="3-OXOACYL-(ACYL-CARRIER-PROTEIN) REDUCTASE"/>
    <property type="match status" value="1"/>
</dbReference>
<dbReference type="InterPro" id="IPR002347">
    <property type="entry name" value="SDR_fam"/>
</dbReference>
<dbReference type="RefSeq" id="WP_208238710.1">
    <property type="nucleotide sequence ID" value="NZ_JAGEPF010000005.1"/>
</dbReference>
<comment type="caution">
    <text evidence="2">The sequence shown here is derived from an EMBL/GenBank/DDBJ whole genome shotgun (WGS) entry which is preliminary data.</text>
</comment>
<protein>
    <submittedName>
        <fullName evidence="2">SDR family oxidoreductase</fullName>
    </submittedName>
</protein>
<evidence type="ECO:0000313" key="2">
    <source>
        <dbReference type="EMBL" id="MBO2457541.1"/>
    </source>
</evidence>
<dbReference type="InterPro" id="IPR036291">
    <property type="entry name" value="NAD(P)-bd_dom_sf"/>
</dbReference>
<dbReference type="PANTHER" id="PTHR42879:SF2">
    <property type="entry name" value="3-OXOACYL-[ACYL-CARRIER-PROTEIN] REDUCTASE FABG"/>
    <property type="match status" value="1"/>
</dbReference>